<keyword evidence="1" id="KW-1133">Transmembrane helix</keyword>
<evidence type="ECO:0000313" key="2">
    <source>
        <dbReference type="Proteomes" id="UP000322000"/>
    </source>
</evidence>
<gene>
    <name evidence="3" type="primary">LOC113502712</name>
</gene>
<dbReference type="RefSeq" id="XP_026740165.1">
    <property type="nucleotide sequence ID" value="XM_026884364.1"/>
</dbReference>
<keyword evidence="2" id="KW-1185">Reference proteome</keyword>
<evidence type="ECO:0000256" key="1">
    <source>
        <dbReference type="SAM" id="Phobius"/>
    </source>
</evidence>
<dbReference type="KEGG" id="tnl:113502712"/>
<keyword evidence="1" id="KW-0472">Membrane</keyword>
<sequence>MEKVDKQTNNSILCCLMYKAYKIKTVGYFKRIIKKKTLLLYKEDYTFFTITNFVILILILVLIVAMAVFIKLKRRKKGDLPTTLELETYACPNRVEYAEISMSEGSQRSVIQNEGTYAEIAGIVKSSQIELFR</sequence>
<accession>A0A7E5WHG1</accession>
<evidence type="ECO:0000313" key="3">
    <source>
        <dbReference type="RefSeq" id="XP_026740165.1"/>
    </source>
</evidence>
<proteinExistence type="predicted"/>
<keyword evidence="1" id="KW-0812">Transmembrane</keyword>
<dbReference type="AlphaFoldDB" id="A0A7E5WHG1"/>
<dbReference type="InParanoid" id="A0A7E5WHG1"/>
<reference evidence="3" key="1">
    <citation type="submission" date="2025-08" db="UniProtKB">
        <authorList>
            <consortium name="RefSeq"/>
        </authorList>
    </citation>
    <scope>IDENTIFICATION</scope>
</reference>
<organism evidence="2 3">
    <name type="scientific">Trichoplusia ni</name>
    <name type="common">Cabbage looper</name>
    <dbReference type="NCBI Taxonomy" id="7111"/>
    <lineage>
        <taxon>Eukaryota</taxon>
        <taxon>Metazoa</taxon>
        <taxon>Ecdysozoa</taxon>
        <taxon>Arthropoda</taxon>
        <taxon>Hexapoda</taxon>
        <taxon>Insecta</taxon>
        <taxon>Pterygota</taxon>
        <taxon>Neoptera</taxon>
        <taxon>Endopterygota</taxon>
        <taxon>Lepidoptera</taxon>
        <taxon>Glossata</taxon>
        <taxon>Ditrysia</taxon>
        <taxon>Noctuoidea</taxon>
        <taxon>Noctuidae</taxon>
        <taxon>Plusiinae</taxon>
        <taxon>Trichoplusia</taxon>
    </lineage>
</organism>
<dbReference type="GeneID" id="113502712"/>
<dbReference type="OrthoDB" id="7481581at2759"/>
<feature type="transmembrane region" description="Helical" evidence="1">
    <location>
        <begin position="45"/>
        <end position="70"/>
    </location>
</feature>
<name>A0A7E5WHG1_TRINI</name>
<dbReference type="Proteomes" id="UP000322000">
    <property type="component" value="Chromosome 17"/>
</dbReference>
<protein>
    <submittedName>
        <fullName evidence="3">Uncharacterized protein LOC113502712</fullName>
    </submittedName>
</protein>